<evidence type="ECO:0000256" key="11">
    <source>
        <dbReference type="ARBA" id="ARBA00023136"/>
    </source>
</evidence>
<dbReference type="InterPro" id="IPR023395">
    <property type="entry name" value="MCP_dom_sf"/>
</dbReference>
<evidence type="ECO:0000256" key="9">
    <source>
        <dbReference type="ARBA" id="ARBA00022989"/>
    </source>
</evidence>
<dbReference type="AlphaFoldDB" id="A0A8H7UPS3"/>
<dbReference type="GO" id="GO:0005743">
    <property type="term" value="C:mitochondrial inner membrane"/>
    <property type="evidence" value="ECO:0007669"/>
    <property type="project" value="UniProtKB-SubCell"/>
</dbReference>
<dbReference type="OrthoDB" id="270584at2759"/>
<protein>
    <submittedName>
        <fullName evidence="14">Uncharacterized protein</fullName>
    </submittedName>
</protein>
<keyword evidence="10" id="KW-0496">Mitochondrion</keyword>
<keyword evidence="11 12" id="KW-0472">Membrane</keyword>
<dbReference type="FunFam" id="1.50.40.10:FF:000016">
    <property type="entry name" value="Solute carrier family 25 member 23"/>
    <property type="match status" value="1"/>
</dbReference>
<evidence type="ECO:0000256" key="4">
    <source>
        <dbReference type="ARBA" id="ARBA00022692"/>
    </source>
</evidence>
<keyword evidence="6" id="KW-0677">Repeat</keyword>
<comment type="subcellular location">
    <subcellularLocation>
        <location evidence="1">Mitochondrion inner membrane</location>
        <topology evidence="1">Multi-pass membrane protein</topology>
    </subcellularLocation>
</comment>
<dbReference type="InterPro" id="IPR018108">
    <property type="entry name" value="MCP_transmembrane"/>
</dbReference>
<keyword evidence="3 13" id="KW-0813">Transport</keyword>
<evidence type="ECO:0000256" key="7">
    <source>
        <dbReference type="ARBA" id="ARBA00022792"/>
    </source>
</evidence>
<comment type="caution">
    <text evidence="14">The sequence shown here is derived from an EMBL/GenBank/DDBJ whole genome shotgun (WGS) entry which is preliminary data.</text>
</comment>
<keyword evidence="4 12" id="KW-0812">Transmembrane</keyword>
<dbReference type="PRINTS" id="PR00926">
    <property type="entry name" value="MITOCARRIER"/>
</dbReference>
<dbReference type="GO" id="GO:0046872">
    <property type="term" value="F:metal ion binding"/>
    <property type="evidence" value="ECO:0007669"/>
    <property type="project" value="UniProtKB-KW"/>
</dbReference>
<evidence type="ECO:0000313" key="14">
    <source>
        <dbReference type="EMBL" id="KAG2186534.1"/>
    </source>
</evidence>
<evidence type="ECO:0000256" key="6">
    <source>
        <dbReference type="ARBA" id="ARBA00022737"/>
    </source>
</evidence>
<keyword evidence="15" id="KW-1185">Reference proteome</keyword>
<keyword evidence="7" id="KW-0999">Mitochondrion inner membrane</keyword>
<dbReference type="Pfam" id="PF00153">
    <property type="entry name" value="Mito_carr"/>
    <property type="match status" value="3"/>
</dbReference>
<gene>
    <name evidence="14" type="ORF">INT44_002758</name>
</gene>
<dbReference type="InterPro" id="IPR002067">
    <property type="entry name" value="MCP"/>
</dbReference>
<comment type="similarity">
    <text evidence="2 13">Belongs to the mitochondrial carrier (TC 2.A.29) family.</text>
</comment>
<keyword evidence="8" id="KW-0106">Calcium</keyword>
<feature type="repeat" description="Solcar" evidence="12">
    <location>
        <begin position="76"/>
        <end position="163"/>
    </location>
</feature>
<evidence type="ECO:0000256" key="13">
    <source>
        <dbReference type="RuleBase" id="RU000488"/>
    </source>
</evidence>
<dbReference type="GO" id="GO:0055085">
    <property type="term" value="P:transmembrane transport"/>
    <property type="evidence" value="ECO:0007669"/>
    <property type="project" value="InterPro"/>
</dbReference>
<evidence type="ECO:0000256" key="3">
    <source>
        <dbReference type="ARBA" id="ARBA00022448"/>
    </source>
</evidence>
<evidence type="ECO:0000256" key="2">
    <source>
        <dbReference type="ARBA" id="ARBA00006375"/>
    </source>
</evidence>
<name>A0A8H7UPS3_9FUNG</name>
<dbReference type="Proteomes" id="UP000612746">
    <property type="component" value="Unassembled WGS sequence"/>
</dbReference>
<dbReference type="Gene3D" id="1.50.40.10">
    <property type="entry name" value="Mitochondrial carrier domain"/>
    <property type="match status" value="1"/>
</dbReference>
<evidence type="ECO:0000256" key="5">
    <source>
        <dbReference type="ARBA" id="ARBA00022723"/>
    </source>
</evidence>
<reference evidence="14" key="1">
    <citation type="submission" date="2020-12" db="EMBL/GenBank/DDBJ databases">
        <title>Metabolic potential, ecology and presence of endohyphal bacteria is reflected in genomic diversity of Mucoromycotina.</title>
        <authorList>
            <person name="Muszewska A."/>
            <person name="Okrasinska A."/>
            <person name="Steczkiewicz K."/>
            <person name="Drgas O."/>
            <person name="Orlowska M."/>
            <person name="Perlinska-Lenart U."/>
            <person name="Aleksandrzak-Piekarczyk T."/>
            <person name="Szatraj K."/>
            <person name="Zielenkiewicz U."/>
            <person name="Pilsyk S."/>
            <person name="Malc E."/>
            <person name="Mieczkowski P."/>
            <person name="Kruszewska J.S."/>
            <person name="Biernat P."/>
            <person name="Pawlowska J."/>
        </authorList>
    </citation>
    <scope>NUCLEOTIDE SEQUENCE</scope>
    <source>
        <strain evidence="14">WA0000051536</strain>
    </source>
</reference>
<evidence type="ECO:0000256" key="12">
    <source>
        <dbReference type="PROSITE-ProRule" id="PRU00282"/>
    </source>
</evidence>
<organism evidence="14 15">
    <name type="scientific">Umbelopsis vinacea</name>
    <dbReference type="NCBI Taxonomy" id="44442"/>
    <lineage>
        <taxon>Eukaryota</taxon>
        <taxon>Fungi</taxon>
        <taxon>Fungi incertae sedis</taxon>
        <taxon>Mucoromycota</taxon>
        <taxon>Mucoromycotina</taxon>
        <taxon>Umbelopsidomycetes</taxon>
        <taxon>Umbelopsidales</taxon>
        <taxon>Umbelopsidaceae</taxon>
        <taxon>Umbelopsis</taxon>
    </lineage>
</organism>
<evidence type="ECO:0000256" key="10">
    <source>
        <dbReference type="ARBA" id="ARBA00023128"/>
    </source>
</evidence>
<proteinExistence type="inferred from homology"/>
<dbReference type="PROSITE" id="PS50920">
    <property type="entry name" value="SOLCAR"/>
    <property type="match status" value="3"/>
</dbReference>
<sequence>MASTDQGSTLTFQDFIRLVDTQKVLEFSPQTLQDMIDSLVTVVVQPIPTEPEIVVQEEETVPEGSGVGFWLEKFNADTIKHLIAGGVAGAVSRTAVSPMERMKILFQVQGPEPAAYQGIVPTLTKMWKEEGMMGFLRGNGTNVVRIIPYSATQFAAYEQFKTMLMEPGKTELDTARRLTAGALAGLVSVACTYPLDIVRTRLAVQSATLSGNTSTANAKLPGILPTMRQIYHNEGGIFGLYRGLWPTLLGVAPYVALNFQCYEVLKMHLLPSDREGPTVARKLVCGALAGSIAQTVTYPLDVLRRRMQVTGMASMHYKYRGTWDATKTMVQKEGFRGLYKGMIPNYLKVAPAISISFVTFNVWNSVQSNWGPPIHSSAMILELTDNQLVLTNLENMQVMVITQQRFQFTFHTLKACQEVFYAIKDVIPCHVLADATSSVCSNALSLRR</sequence>
<feature type="repeat" description="Solcar" evidence="12">
    <location>
        <begin position="277"/>
        <end position="366"/>
    </location>
</feature>
<dbReference type="PANTHER" id="PTHR24089">
    <property type="entry name" value="SOLUTE CARRIER FAMILY 25"/>
    <property type="match status" value="1"/>
</dbReference>
<evidence type="ECO:0000256" key="8">
    <source>
        <dbReference type="ARBA" id="ARBA00022837"/>
    </source>
</evidence>
<dbReference type="SUPFAM" id="SSF103506">
    <property type="entry name" value="Mitochondrial carrier"/>
    <property type="match status" value="1"/>
</dbReference>
<keyword evidence="5" id="KW-0479">Metal-binding</keyword>
<dbReference type="EMBL" id="JAEPRA010000004">
    <property type="protein sequence ID" value="KAG2186534.1"/>
    <property type="molecule type" value="Genomic_DNA"/>
</dbReference>
<accession>A0A8H7UPS3</accession>
<keyword evidence="9" id="KW-1133">Transmembrane helix</keyword>
<evidence type="ECO:0000313" key="15">
    <source>
        <dbReference type="Proteomes" id="UP000612746"/>
    </source>
</evidence>
<feature type="repeat" description="Solcar" evidence="12">
    <location>
        <begin position="172"/>
        <end position="268"/>
    </location>
</feature>
<evidence type="ECO:0000256" key="1">
    <source>
        <dbReference type="ARBA" id="ARBA00004448"/>
    </source>
</evidence>